<gene>
    <name evidence="10" type="ORF">NGM29_00450</name>
</gene>
<evidence type="ECO:0000259" key="9">
    <source>
        <dbReference type="Pfam" id="PF25230"/>
    </source>
</evidence>
<feature type="transmembrane region" description="Helical" evidence="8">
    <location>
        <begin position="251"/>
        <end position="269"/>
    </location>
</feature>
<feature type="transmembrane region" description="Helical" evidence="8">
    <location>
        <begin position="34"/>
        <end position="54"/>
    </location>
</feature>
<evidence type="ECO:0000256" key="1">
    <source>
        <dbReference type="ARBA" id="ARBA00004651"/>
    </source>
</evidence>
<comment type="subcellular location">
    <subcellularLocation>
        <location evidence="1">Cell membrane</location>
        <topology evidence="1">Multi-pass membrane protein</topology>
    </subcellularLocation>
</comment>
<dbReference type="Pfam" id="PF25230">
    <property type="entry name" value="DUF7846"/>
    <property type="match status" value="1"/>
</dbReference>
<sequence length="735" mass="79847">MVDPRRHRFRSHLPSRRSVRSVLRAATRPRERRYALLVSVLAGLVVFTLASELFPYHSSNDDEAVYLLQAAMLLEGQFQIHAGALAEAVRPWFFVLEDGRLYPKYAPVPAGMFAVSMALFGEPRVTLAIVAALNAYLIYVLGSTVADRRVGLVSSVLFAASPMALLSSSVFLPYAPTTLWNLLFAVCYLRGVRSSDSRMAAVAGVAVGIAFFARPYTAVLFALPFVVHAGWQTVTTLRRGRPLADPVRRNLLTGTIGLAFVALALAYNARLTGSPLEFPFQAFAPLDGPGFGYREIVGHGLEYTPALALEANGYVLWYSATRWVVAGPIGTLAAVAGLALAGRQWLEGRRTGSRSQGCLVAVSPLPAALLAGVVVTVVLGNVAFWGNFNILATMDDPTNGLVSRFGPFYHFDLLAPFAIFAAIAMVSGWRLARHRVPELLERIDAPVSSRRVLISLALVATLVLATTTVALVSGPIDRNADYTRSAEAAYEPFDDRDLENALVFQPAPYGQWTNHPFQALRNDPDLEGDVVYVLEGDPEREFTALDAYPDRHPYRYTYRGAWGASPDQIEAVFQPLEVRRGSTMDGETTVGVPDRVSRAVVTLEGANGSVEYHLEDPTDEISVAWTLAAASDDAGTATLSAPSAATRTPTEEGIELAASDRVVLSVTLVQPDGGTYTYRQETTVRVEDGALEVVWPPETRGCRLVTDCGREGTLLEDADLPEWERLEAELEVTAD</sequence>
<dbReference type="InterPro" id="IPR057168">
    <property type="entry name" value="DUF7846"/>
</dbReference>
<keyword evidence="7 8" id="KW-0472">Membrane</keyword>
<keyword evidence="6 8" id="KW-1133">Transmembrane helix</keyword>
<dbReference type="InterPro" id="IPR050297">
    <property type="entry name" value="LipidA_mod_glycosyltrf_83"/>
</dbReference>
<dbReference type="EMBL" id="CP100355">
    <property type="protein sequence ID" value="UTF53790.1"/>
    <property type="molecule type" value="Genomic_DNA"/>
</dbReference>
<dbReference type="RefSeq" id="WP_254158310.1">
    <property type="nucleotide sequence ID" value="NZ_CP100355.1"/>
</dbReference>
<dbReference type="Proteomes" id="UP001056855">
    <property type="component" value="Chromosome"/>
</dbReference>
<dbReference type="GO" id="GO:0008610">
    <property type="term" value="P:lipid biosynthetic process"/>
    <property type="evidence" value="ECO:0007669"/>
    <property type="project" value="UniProtKB-ARBA"/>
</dbReference>
<keyword evidence="3" id="KW-0328">Glycosyltransferase</keyword>
<feature type="transmembrane region" description="Helical" evidence="8">
    <location>
        <begin position="323"/>
        <end position="346"/>
    </location>
</feature>
<dbReference type="GO" id="GO:0005886">
    <property type="term" value="C:plasma membrane"/>
    <property type="evidence" value="ECO:0007669"/>
    <property type="project" value="UniProtKB-SubCell"/>
</dbReference>
<feature type="transmembrane region" description="Helical" evidence="8">
    <location>
        <begin position="199"/>
        <end position="231"/>
    </location>
</feature>
<evidence type="ECO:0000256" key="3">
    <source>
        <dbReference type="ARBA" id="ARBA00022676"/>
    </source>
</evidence>
<name>A0A9E7N991_9EURY</name>
<feature type="transmembrane region" description="Helical" evidence="8">
    <location>
        <begin position="452"/>
        <end position="472"/>
    </location>
</feature>
<evidence type="ECO:0000256" key="2">
    <source>
        <dbReference type="ARBA" id="ARBA00022475"/>
    </source>
</evidence>
<evidence type="ECO:0000256" key="6">
    <source>
        <dbReference type="ARBA" id="ARBA00022989"/>
    </source>
</evidence>
<dbReference type="GeneID" id="73288470"/>
<evidence type="ECO:0000256" key="5">
    <source>
        <dbReference type="ARBA" id="ARBA00022692"/>
    </source>
</evidence>
<feature type="transmembrane region" description="Helical" evidence="8">
    <location>
        <begin position="152"/>
        <end position="174"/>
    </location>
</feature>
<accession>A0A9E7N991</accession>
<protein>
    <submittedName>
        <fullName evidence="10">Glycosyltransferase family 39 protein</fullName>
    </submittedName>
</protein>
<dbReference type="AlphaFoldDB" id="A0A9E7N991"/>
<evidence type="ECO:0000313" key="10">
    <source>
        <dbReference type="EMBL" id="UTF53790.1"/>
    </source>
</evidence>
<evidence type="ECO:0000256" key="8">
    <source>
        <dbReference type="SAM" id="Phobius"/>
    </source>
</evidence>
<keyword evidence="11" id="KW-1185">Reference proteome</keyword>
<feature type="transmembrane region" description="Helical" evidence="8">
    <location>
        <begin position="408"/>
        <end position="431"/>
    </location>
</feature>
<feature type="domain" description="DUF7846" evidence="9">
    <location>
        <begin position="501"/>
        <end position="681"/>
    </location>
</feature>
<dbReference type="KEGG" id="sawl:NGM29_00450"/>
<dbReference type="GO" id="GO:0016763">
    <property type="term" value="F:pentosyltransferase activity"/>
    <property type="evidence" value="ECO:0007669"/>
    <property type="project" value="TreeGrafter"/>
</dbReference>
<keyword evidence="5 8" id="KW-0812">Transmembrane</keyword>
<dbReference type="PANTHER" id="PTHR33908">
    <property type="entry name" value="MANNOSYLTRANSFERASE YKCB-RELATED"/>
    <property type="match status" value="1"/>
</dbReference>
<evidence type="ECO:0000313" key="11">
    <source>
        <dbReference type="Proteomes" id="UP001056855"/>
    </source>
</evidence>
<keyword evidence="4" id="KW-0808">Transferase</keyword>
<organism evidence="10 11">
    <name type="scientific">Natronosalvus rutilus</name>
    <dbReference type="NCBI Taxonomy" id="2953753"/>
    <lineage>
        <taxon>Archaea</taxon>
        <taxon>Methanobacteriati</taxon>
        <taxon>Methanobacteriota</taxon>
        <taxon>Stenosarchaea group</taxon>
        <taxon>Halobacteria</taxon>
        <taxon>Halobacteriales</taxon>
        <taxon>Natrialbaceae</taxon>
        <taxon>Natronosalvus</taxon>
    </lineage>
</organism>
<evidence type="ECO:0000256" key="7">
    <source>
        <dbReference type="ARBA" id="ARBA00023136"/>
    </source>
</evidence>
<proteinExistence type="predicted"/>
<keyword evidence="2" id="KW-1003">Cell membrane</keyword>
<feature type="transmembrane region" description="Helical" evidence="8">
    <location>
        <begin position="126"/>
        <end position="145"/>
    </location>
</feature>
<evidence type="ECO:0000256" key="4">
    <source>
        <dbReference type="ARBA" id="ARBA00022679"/>
    </source>
</evidence>
<dbReference type="PANTHER" id="PTHR33908:SF11">
    <property type="entry name" value="MEMBRANE PROTEIN"/>
    <property type="match status" value="1"/>
</dbReference>
<feature type="transmembrane region" description="Helical" evidence="8">
    <location>
        <begin position="358"/>
        <end position="388"/>
    </location>
</feature>
<reference evidence="10" key="1">
    <citation type="submission" date="2022-06" db="EMBL/GenBank/DDBJ databases">
        <title>Diverse halophilic archaea isolated from saline environments.</title>
        <authorList>
            <person name="Cui H.-L."/>
        </authorList>
    </citation>
    <scope>NUCLEOTIDE SEQUENCE</scope>
    <source>
        <strain evidence="10">WLHS1</strain>
    </source>
</reference>